<evidence type="ECO:0000256" key="7">
    <source>
        <dbReference type="ARBA" id="ARBA00022833"/>
    </source>
</evidence>
<dbReference type="PROSITE" id="PS51747">
    <property type="entry name" value="CYT_DCMP_DEAMINASES_2"/>
    <property type="match status" value="1"/>
</dbReference>
<dbReference type="InterPro" id="IPR004794">
    <property type="entry name" value="Eubact_RibD"/>
</dbReference>
<keyword evidence="7" id="KW-0862">Zinc</keyword>
<proteinExistence type="predicted"/>
<keyword evidence="4" id="KW-0686">Riboflavin biosynthesis</keyword>
<dbReference type="Pfam" id="PF00383">
    <property type="entry name" value="dCMP_cyt_deam_1"/>
    <property type="match status" value="1"/>
</dbReference>
<dbReference type="InterPro" id="IPR016193">
    <property type="entry name" value="Cytidine_deaminase-like"/>
</dbReference>
<evidence type="ECO:0000256" key="1">
    <source>
        <dbReference type="ARBA" id="ARBA00001947"/>
    </source>
</evidence>
<feature type="domain" description="CMP/dCMP-type deaminase" evidence="11">
    <location>
        <begin position="5"/>
        <end position="127"/>
    </location>
</feature>
<dbReference type="PIRSF" id="PIRSF006769">
    <property type="entry name" value="RibD"/>
    <property type="match status" value="1"/>
</dbReference>
<keyword evidence="9 12" id="KW-0560">Oxidoreductase</keyword>
<dbReference type="PANTHER" id="PTHR38011">
    <property type="entry name" value="DIHYDROFOLATE REDUCTASE FAMILY PROTEIN (AFU_ORTHOLOGUE AFUA_8G06820)"/>
    <property type="match status" value="1"/>
</dbReference>
<dbReference type="UniPathway" id="UPA00275">
    <property type="reaction ID" value="UER00401"/>
</dbReference>
<evidence type="ECO:0000259" key="11">
    <source>
        <dbReference type="PROSITE" id="PS51747"/>
    </source>
</evidence>
<dbReference type="AlphaFoldDB" id="A0A3B1C3E6"/>
<dbReference type="Gene3D" id="3.40.430.10">
    <property type="entry name" value="Dihydrofolate Reductase, subunit A"/>
    <property type="match status" value="1"/>
</dbReference>
<gene>
    <name evidence="12" type="ORF">MNBD_NITROSPINAE04-2159</name>
</gene>
<evidence type="ECO:0000256" key="4">
    <source>
        <dbReference type="ARBA" id="ARBA00022619"/>
    </source>
</evidence>
<dbReference type="NCBIfam" id="TIGR00326">
    <property type="entry name" value="eubact_ribD"/>
    <property type="match status" value="1"/>
</dbReference>
<dbReference type="InterPro" id="IPR002125">
    <property type="entry name" value="CMP_dCMP_dom"/>
</dbReference>
<evidence type="ECO:0000256" key="2">
    <source>
        <dbReference type="ARBA" id="ARBA00004882"/>
    </source>
</evidence>
<name>A0A3B1C3E6_9ZZZZ</name>
<dbReference type="CDD" id="cd01284">
    <property type="entry name" value="Riboflavin_deaminase-reductase"/>
    <property type="match status" value="1"/>
</dbReference>
<dbReference type="InterPro" id="IPR024072">
    <property type="entry name" value="DHFR-like_dom_sf"/>
</dbReference>
<dbReference type="PROSITE" id="PS00903">
    <property type="entry name" value="CYT_DCMP_DEAMINASES_1"/>
    <property type="match status" value="1"/>
</dbReference>
<dbReference type="SUPFAM" id="SSF53597">
    <property type="entry name" value="Dihydrofolate reductase-like"/>
    <property type="match status" value="1"/>
</dbReference>
<evidence type="ECO:0000256" key="5">
    <source>
        <dbReference type="ARBA" id="ARBA00022723"/>
    </source>
</evidence>
<accession>A0A3B1C3E6</accession>
<dbReference type="GO" id="GO:0008270">
    <property type="term" value="F:zinc ion binding"/>
    <property type="evidence" value="ECO:0007669"/>
    <property type="project" value="InterPro"/>
</dbReference>
<dbReference type="GO" id="GO:0009231">
    <property type="term" value="P:riboflavin biosynthetic process"/>
    <property type="evidence" value="ECO:0007669"/>
    <property type="project" value="UniProtKB-UniPathway"/>
</dbReference>
<dbReference type="PANTHER" id="PTHR38011:SF7">
    <property type="entry name" value="2,5-DIAMINO-6-RIBOSYLAMINO-4(3H)-PYRIMIDINONE 5'-PHOSPHATE REDUCTASE"/>
    <property type="match status" value="1"/>
</dbReference>
<evidence type="ECO:0000256" key="8">
    <source>
        <dbReference type="ARBA" id="ARBA00022857"/>
    </source>
</evidence>
<dbReference type="InterPro" id="IPR011549">
    <property type="entry name" value="RibD_C"/>
</dbReference>
<dbReference type="GO" id="GO:0050661">
    <property type="term" value="F:NADP binding"/>
    <property type="evidence" value="ECO:0007669"/>
    <property type="project" value="InterPro"/>
</dbReference>
<dbReference type="FunFam" id="3.40.140.10:FF:000025">
    <property type="entry name" value="Riboflavin biosynthesis protein RibD"/>
    <property type="match status" value="1"/>
</dbReference>
<keyword evidence="6 12" id="KW-0378">Hydrolase</keyword>
<comment type="pathway">
    <text evidence="3">Cofactor biosynthesis; riboflavin biosynthesis; 5-amino-6-(D-ribitylamino)uracil from GTP: step 3/4.</text>
</comment>
<dbReference type="EC" id="3.5.4.26" evidence="12"/>
<dbReference type="EC" id="1.1.1.193" evidence="12"/>
<dbReference type="InterPro" id="IPR050765">
    <property type="entry name" value="Riboflavin_Biosynth_HTPR"/>
</dbReference>
<evidence type="ECO:0000256" key="10">
    <source>
        <dbReference type="ARBA" id="ARBA00023268"/>
    </source>
</evidence>
<protein>
    <submittedName>
        <fullName evidence="12">Diaminohydroxyphosphoribosylaminopyrimidine deaminase / 5-amino-6-(5-phosphoribosylamino)uracil reductase</fullName>
        <ecNumber evidence="12">1.1.1.193</ecNumber>
        <ecNumber evidence="12">3.5.4.26</ecNumber>
    </submittedName>
</protein>
<keyword evidence="10" id="KW-0511">Multifunctional enzyme</keyword>
<sequence>MINTERDIYWMKRAIELARKGKGRTSPNPAVGAVIVKNGKVIGEGWHRKAGKPHAEVGAIRSRKVSPKGSTIYVTLEPCNHHGKTPPCVEAIIEAGIKEVVIGSKDTSPKKGMKGAAKLRRAGLSVRTGVLKDECDRLIEDFIKHSTTGLPLVLLKTAITLDGKVATSSGDSKWISSKESRRYVHALRNEMDAVMIGVETVLADDPQLTVRHGRPRLNPLRVVVDSSLRISPDSQIIETAFEVPTIIATTRKAKIAQIMKLEKCGANVLVSPKGGGKVNLRWLLEELGRRDVMSVMLEGAGKLAGAAIKEKLVDRVMFFIAPKIVGGSHSAVTGFSVVKMADAWELANVEVRRSGVDVVIEGRIK</sequence>
<comment type="pathway">
    <text evidence="2">Cofactor biosynthesis; riboflavin biosynthesis; 5-amino-6-(D-ribitylamino)uracil from GTP: step 2/4.</text>
</comment>
<dbReference type="EMBL" id="UOGA01000276">
    <property type="protein sequence ID" value="VAX24699.1"/>
    <property type="molecule type" value="Genomic_DNA"/>
</dbReference>
<dbReference type="GO" id="GO:0008835">
    <property type="term" value="F:diaminohydroxyphosphoribosylaminopyrimidine deaminase activity"/>
    <property type="evidence" value="ECO:0007669"/>
    <property type="project" value="UniProtKB-EC"/>
</dbReference>
<dbReference type="Pfam" id="PF01872">
    <property type="entry name" value="RibD_C"/>
    <property type="match status" value="1"/>
</dbReference>
<keyword evidence="5" id="KW-0479">Metal-binding</keyword>
<dbReference type="GO" id="GO:0008703">
    <property type="term" value="F:5-amino-6-(5-phosphoribosylamino)uracil reductase activity"/>
    <property type="evidence" value="ECO:0007669"/>
    <property type="project" value="UniProtKB-EC"/>
</dbReference>
<evidence type="ECO:0000256" key="3">
    <source>
        <dbReference type="ARBA" id="ARBA00004910"/>
    </source>
</evidence>
<evidence type="ECO:0000256" key="6">
    <source>
        <dbReference type="ARBA" id="ARBA00022801"/>
    </source>
</evidence>
<organism evidence="12">
    <name type="scientific">hydrothermal vent metagenome</name>
    <dbReference type="NCBI Taxonomy" id="652676"/>
    <lineage>
        <taxon>unclassified sequences</taxon>
        <taxon>metagenomes</taxon>
        <taxon>ecological metagenomes</taxon>
    </lineage>
</organism>
<comment type="cofactor">
    <cofactor evidence="1">
        <name>Zn(2+)</name>
        <dbReference type="ChEBI" id="CHEBI:29105"/>
    </cofactor>
</comment>
<dbReference type="NCBIfam" id="TIGR00227">
    <property type="entry name" value="ribD_Cterm"/>
    <property type="match status" value="1"/>
</dbReference>
<evidence type="ECO:0000256" key="9">
    <source>
        <dbReference type="ARBA" id="ARBA00023002"/>
    </source>
</evidence>
<dbReference type="Gene3D" id="3.40.140.10">
    <property type="entry name" value="Cytidine Deaminase, domain 2"/>
    <property type="match status" value="1"/>
</dbReference>
<keyword evidence="8" id="KW-0521">NADP</keyword>
<reference evidence="12" key="1">
    <citation type="submission" date="2018-06" db="EMBL/GenBank/DDBJ databases">
        <authorList>
            <person name="Zhirakovskaya E."/>
        </authorList>
    </citation>
    <scope>NUCLEOTIDE SEQUENCE</scope>
</reference>
<dbReference type="SUPFAM" id="SSF53927">
    <property type="entry name" value="Cytidine deaminase-like"/>
    <property type="match status" value="1"/>
</dbReference>
<evidence type="ECO:0000313" key="12">
    <source>
        <dbReference type="EMBL" id="VAX24699.1"/>
    </source>
</evidence>
<dbReference type="InterPro" id="IPR016192">
    <property type="entry name" value="APOBEC/CMP_deaminase_Zn-bd"/>
</dbReference>
<dbReference type="InterPro" id="IPR002734">
    <property type="entry name" value="RibDG_C"/>
</dbReference>